<gene>
    <name evidence="1" type="ORF">LX81_03043</name>
</gene>
<name>A0A2W7NBZ1_9RHOB</name>
<comment type="caution">
    <text evidence="1">The sequence shown here is derived from an EMBL/GenBank/DDBJ whole genome shotgun (WGS) entry which is preliminary data.</text>
</comment>
<dbReference type="RefSeq" id="WP_111538127.1">
    <property type="nucleotide sequence ID" value="NZ_QKZL01000015.1"/>
</dbReference>
<evidence type="ECO:0000313" key="2">
    <source>
        <dbReference type="Proteomes" id="UP000248916"/>
    </source>
</evidence>
<dbReference type="AlphaFoldDB" id="A0A2W7NBZ1"/>
<keyword evidence="2" id="KW-1185">Reference proteome</keyword>
<proteinExistence type="predicted"/>
<organism evidence="1 2">
    <name type="scientific">Palleronia aestuarii</name>
    <dbReference type="NCBI Taxonomy" id="568105"/>
    <lineage>
        <taxon>Bacteria</taxon>
        <taxon>Pseudomonadati</taxon>
        <taxon>Pseudomonadota</taxon>
        <taxon>Alphaproteobacteria</taxon>
        <taxon>Rhodobacterales</taxon>
        <taxon>Roseobacteraceae</taxon>
        <taxon>Palleronia</taxon>
    </lineage>
</organism>
<protein>
    <submittedName>
        <fullName evidence="1">Uncharacterized protein</fullName>
    </submittedName>
</protein>
<dbReference type="OrthoDB" id="7874815at2"/>
<sequence>MKIELKAIQYAAFSSEETNCYSASLTIDGRKIGTVGNDGHGGPDRFDGDRAAFAAADAWCKANLPKWTGHDGTPRDTDLEFHCGQLVEDWLIARDLKTALRTKVVMRDPADGCLYEVKHRKRVEATIAGVLRQHPGAVILNTLPFAEALTLYRAATSP</sequence>
<dbReference type="EMBL" id="QKZL01000015">
    <property type="protein sequence ID" value="PZX14244.1"/>
    <property type="molecule type" value="Genomic_DNA"/>
</dbReference>
<dbReference type="Proteomes" id="UP000248916">
    <property type="component" value="Unassembled WGS sequence"/>
</dbReference>
<accession>A0A2W7NBZ1</accession>
<evidence type="ECO:0000313" key="1">
    <source>
        <dbReference type="EMBL" id="PZX14244.1"/>
    </source>
</evidence>
<reference evidence="1 2" key="1">
    <citation type="submission" date="2018-06" db="EMBL/GenBank/DDBJ databases">
        <title>Genomic Encyclopedia of Archaeal and Bacterial Type Strains, Phase II (KMG-II): from individual species to whole genera.</title>
        <authorList>
            <person name="Goeker M."/>
        </authorList>
    </citation>
    <scope>NUCLEOTIDE SEQUENCE [LARGE SCALE GENOMIC DNA]</scope>
    <source>
        <strain evidence="1 2">DSM 22009</strain>
    </source>
</reference>